<evidence type="ECO:0000313" key="4">
    <source>
        <dbReference type="Proteomes" id="UP001501371"/>
    </source>
</evidence>
<feature type="compositionally biased region" description="Pro residues" evidence="1">
    <location>
        <begin position="128"/>
        <end position="137"/>
    </location>
</feature>
<feature type="domain" description="PPM-type phosphatase" evidence="2">
    <location>
        <begin position="335"/>
        <end position="479"/>
    </location>
</feature>
<dbReference type="Proteomes" id="UP001501371">
    <property type="component" value="Unassembled WGS sequence"/>
</dbReference>
<dbReference type="InterPro" id="IPR001932">
    <property type="entry name" value="PPM-type_phosphatase-like_dom"/>
</dbReference>
<feature type="compositionally biased region" description="Low complexity" evidence="1">
    <location>
        <begin position="268"/>
        <end position="289"/>
    </location>
</feature>
<feature type="compositionally biased region" description="Low complexity" evidence="1">
    <location>
        <begin position="537"/>
        <end position="566"/>
    </location>
</feature>
<dbReference type="Pfam" id="PF13672">
    <property type="entry name" value="PP2C_2"/>
    <property type="match status" value="1"/>
</dbReference>
<feature type="region of interest" description="Disordered" evidence="1">
    <location>
        <begin position="499"/>
        <end position="579"/>
    </location>
</feature>
<comment type="caution">
    <text evidence="3">The sequence shown here is derived from an EMBL/GenBank/DDBJ whole genome shotgun (WGS) entry which is preliminary data.</text>
</comment>
<protein>
    <recommendedName>
        <fullName evidence="2">PPM-type phosphatase domain-containing protein</fullName>
    </recommendedName>
</protein>
<feature type="compositionally biased region" description="Basic and acidic residues" evidence="1">
    <location>
        <begin position="31"/>
        <end position="46"/>
    </location>
</feature>
<feature type="compositionally biased region" description="Low complexity" evidence="1">
    <location>
        <begin position="505"/>
        <end position="528"/>
    </location>
</feature>
<organism evidence="3 4">
    <name type="scientific">Streptomyces hebeiensis</name>
    <dbReference type="NCBI Taxonomy" id="229486"/>
    <lineage>
        <taxon>Bacteria</taxon>
        <taxon>Bacillati</taxon>
        <taxon>Actinomycetota</taxon>
        <taxon>Actinomycetes</taxon>
        <taxon>Kitasatosporales</taxon>
        <taxon>Streptomycetaceae</taxon>
        <taxon>Streptomyces</taxon>
    </lineage>
</organism>
<feature type="compositionally biased region" description="Pro residues" evidence="1">
    <location>
        <begin position="154"/>
        <end position="164"/>
    </location>
</feature>
<feature type="compositionally biased region" description="Basic and acidic residues" evidence="1">
    <location>
        <begin position="213"/>
        <end position="236"/>
    </location>
</feature>
<feature type="compositionally biased region" description="Basic and acidic residues" evidence="1">
    <location>
        <begin position="62"/>
        <end position="92"/>
    </location>
</feature>
<accession>A0ABP4FBG7</accession>
<sequence>MAVPGRFEMAEFRERGVLAAPCADNGAMSQQRDEPPTEDWWNRLYDESAPDTGPTRGAGDTLDDRFDSAADAMAEGRAEGRTEGRAEARAEGPAEASRADGAGRPALAWWEQAPPSTVTESAFQVPATSPPNTPEPAIPEAIAPETTASRPTVSDPPVPEPAAPEPAGHPSARAPAPRRPYEPTDARPSPGTVPQKEESRLERQTPGSTLPQRTEHTQRTENTERTERTERADARGPRPKRQQKPPTSADASPATSPEPSPAPPPSLSSPATTPRRPVVPVARAGDVPPGSDPEPEPEPTALPLADAEHLDELVPDTVLDGARYGSYTLRAASVRGDSARHRGEPRADVLLTARFGEGTDALLLVAIATGTPGSGSAQRAAAEACHWIGGAVGHNHRRLSEDIRAGRRGDLKSGLHRLTYRGLGRLRARAAELGREPGEYTAGLRCLLLSADPTCRTRVFFGVGDGGLFRLRDGVWQDLEPAVPGPAALTGAPVVGFGSPPAGTAAADRPVPDGPAAPDRPAAPGVPRRPGDGITHPGKAADGPARAAGDPAGSAARPAEPATGAEVPPPPPSEPFRFRASVARPGDTLLLCSAGLADPVRGEPVLAGELAERWKAVEPPGLAEFLSDVQLRVKGYAADRTAVGVWEA</sequence>
<evidence type="ECO:0000256" key="1">
    <source>
        <dbReference type="SAM" id="MobiDB-lite"/>
    </source>
</evidence>
<reference evidence="4" key="1">
    <citation type="journal article" date="2019" name="Int. J. Syst. Evol. Microbiol.">
        <title>The Global Catalogue of Microorganisms (GCM) 10K type strain sequencing project: providing services to taxonomists for standard genome sequencing and annotation.</title>
        <authorList>
            <consortium name="The Broad Institute Genomics Platform"/>
            <consortium name="The Broad Institute Genome Sequencing Center for Infectious Disease"/>
            <person name="Wu L."/>
            <person name="Ma J."/>
        </authorList>
    </citation>
    <scope>NUCLEOTIDE SEQUENCE [LARGE SCALE GENOMIC DNA]</scope>
    <source>
        <strain evidence="4">JCM 12696</strain>
    </source>
</reference>
<feature type="region of interest" description="Disordered" evidence="1">
    <location>
        <begin position="21"/>
        <end position="302"/>
    </location>
</feature>
<name>A0ABP4FBG7_9ACTN</name>
<gene>
    <name evidence="3" type="ORF">GCM10009654_17280</name>
</gene>
<evidence type="ECO:0000259" key="2">
    <source>
        <dbReference type="Pfam" id="PF13672"/>
    </source>
</evidence>
<dbReference type="EMBL" id="BAAAKV010000012">
    <property type="protein sequence ID" value="GAA1161343.1"/>
    <property type="molecule type" value="Genomic_DNA"/>
</dbReference>
<keyword evidence="4" id="KW-1185">Reference proteome</keyword>
<feature type="compositionally biased region" description="Pro residues" evidence="1">
    <location>
        <begin position="256"/>
        <end position="267"/>
    </location>
</feature>
<feature type="compositionally biased region" description="Low complexity" evidence="1">
    <location>
        <begin position="244"/>
        <end position="255"/>
    </location>
</feature>
<proteinExistence type="predicted"/>
<feature type="compositionally biased region" description="Low complexity" evidence="1">
    <location>
        <begin position="138"/>
        <end position="148"/>
    </location>
</feature>
<evidence type="ECO:0000313" key="3">
    <source>
        <dbReference type="EMBL" id="GAA1161343.1"/>
    </source>
</evidence>